<reference evidence="1" key="1">
    <citation type="submission" date="2011-11" db="EMBL/GenBank/DDBJ databases">
        <title>The Genome Sequence of Fusarium oxysporum PHW808.</title>
        <authorList>
            <consortium name="The Broad Institute Genome Sequencing Platform"/>
            <person name="Ma L.-J."/>
            <person name="Gale L.R."/>
            <person name="Schwartz D.C."/>
            <person name="Zhou S."/>
            <person name="Corby-Kistler H."/>
            <person name="Young S.K."/>
            <person name="Zeng Q."/>
            <person name="Gargeya S."/>
            <person name="Fitzgerald M."/>
            <person name="Haas B."/>
            <person name="Abouelleil A."/>
            <person name="Alvarado L."/>
            <person name="Arachchi H.M."/>
            <person name="Berlin A."/>
            <person name="Brown A."/>
            <person name="Chapman S.B."/>
            <person name="Chen Z."/>
            <person name="Dunbar C."/>
            <person name="Freedman E."/>
            <person name="Gearin G."/>
            <person name="Goldberg J."/>
            <person name="Griggs A."/>
            <person name="Gujja S."/>
            <person name="Heiman D."/>
            <person name="Howarth C."/>
            <person name="Larson L."/>
            <person name="Lui A."/>
            <person name="MacDonald P.J.P."/>
            <person name="Montmayeur A."/>
            <person name="Murphy C."/>
            <person name="Neiman D."/>
            <person name="Pearson M."/>
            <person name="Priest M."/>
            <person name="Roberts A."/>
            <person name="Saif S."/>
            <person name="Shea T."/>
            <person name="Shenoy N."/>
            <person name="Sisk P."/>
            <person name="Stolte C."/>
            <person name="Sykes S."/>
            <person name="Wortman J."/>
            <person name="Nusbaum C."/>
            <person name="Birren B."/>
        </authorList>
    </citation>
    <scope>NUCLEOTIDE SEQUENCE [LARGE SCALE GENOMIC DNA]</scope>
    <source>
        <strain evidence="1">54008</strain>
    </source>
</reference>
<dbReference type="Proteomes" id="UP000030676">
    <property type="component" value="Unassembled WGS sequence"/>
</dbReference>
<sequence length="68" mass="7765">MGSIPTSKISCRSRDIPGCGGFSKQPPYDRVSGVCGVEWQRAARPRLECRDRNVTKCSLKRRRVRVYH</sequence>
<dbReference type="EMBL" id="KK033779">
    <property type="protein sequence ID" value="EXL65018.1"/>
    <property type="molecule type" value="Genomic_DNA"/>
</dbReference>
<dbReference type="AlphaFoldDB" id="X0GNY2"/>
<evidence type="ECO:0000313" key="1">
    <source>
        <dbReference type="EMBL" id="EXL65018.1"/>
    </source>
</evidence>
<organism evidence="1">
    <name type="scientific">Fusarium oxysporum f. sp. conglutinans race 2 54008</name>
    <dbReference type="NCBI Taxonomy" id="1089457"/>
    <lineage>
        <taxon>Eukaryota</taxon>
        <taxon>Fungi</taxon>
        <taxon>Dikarya</taxon>
        <taxon>Ascomycota</taxon>
        <taxon>Pezizomycotina</taxon>
        <taxon>Sordariomycetes</taxon>
        <taxon>Hypocreomycetidae</taxon>
        <taxon>Hypocreales</taxon>
        <taxon>Nectriaceae</taxon>
        <taxon>Fusarium</taxon>
        <taxon>Fusarium oxysporum species complex</taxon>
    </lineage>
</organism>
<accession>X0GNY2</accession>
<proteinExistence type="predicted"/>
<reference evidence="1" key="2">
    <citation type="submission" date="2014-03" db="EMBL/GenBank/DDBJ databases">
        <title>The Genome Annotation of Fusarium oxysporum PHW808.</title>
        <authorList>
            <consortium name="The Broad Institute Genomics Platform"/>
            <person name="Ma L.-J."/>
            <person name="Corby-Kistler H."/>
            <person name="Broz K."/>
            <person name="Gale L.R."/>
            <person name="Jonkers W."/>
            <person name="O'Donnell K."/>
            <person name="Ploetz R."/>
            <person name="Steinberg C."/>
            <person name="Schwartz D.C."/>
            <person name="VanEtten H."/>
            <person name="Zhou S."/>
            <person name="Young S.K."/>
            <person name="Zeng Q."/>
            <person name="Gargeya S."/>
            <person name="Fitzgerald M."/>
            <person name="Abouelleil A."/>
            <person name="Alvarado L."/>
            <person name="Chapman S.B."/>
            <person name="Gainer-Dewar J."/>
            <person name="Goldberg J."/>
            <person name="Griggs A."/>
            <person name="Gujja S."/>
            <person name="Hansen M."/>
            <person name="Howarth C."/>
            <person name="Imamovic A."/>
            <person name="Ireland A."/>
            <person name="Larimer J."/>
            <person name="McCowan C."/>
            <person name="Murphy C."/>
            <person name="Pearson M."/>
            <person name="Poon T.W."/>
            <person name="Priest M."/>
            <person name="Roberts A."/>
            <person name="Saif S."/>
            <person name="Shea T."/>
            <person name="Sykes S."/>
            <person name="Wortman J."/>
            <person name="Nusbaum C."/>
            <person name="Birren B."/>
        </authorList>
    </citation>
    <scope>NUCLEOTIDE SEQUENCE</scope>
    <source>
        <strain evidence="1">54008</strain>
    </source>
</reference>
<dbReference type="HOGENOM" id="CLU_2794076_0_0_1"/>
<name>X0GNY2_FUSOX</name>
<protein>
    <submittedName>
        <fullName evidence="1">Uncharacterized protein</fullName>
    </submittedName>
</protein>
<gene>
    <name evidence="1" type="ORF">FOPG_18740</name>
</gene>